<dbReference type="EMBL" id="JAHRWL010000001">
    <property type="protein sequence ID" value="MBV2360226.1"/>
    <property type="molecule type" value="Genomic_DNA"/>
</dbReference>
<protein>
    <submittedName>
        <fullName evidence="1">Glycosyltransferase family 2 protein</fullName>
    </submittedName>
</protein>
<reference evidence="1" key="1">
    <citation type="submission" date="2021-06" db="EMBL/GenBank/DDBJ databases">
        <title>Thalassococcus sp. CAU 1522 isolated from sea sand, Republic of Korea.</title>
        <authorList>
            <person name="Kim W."/>
        </authorList>
    </citation>
    <scope>NUCLEOTIDE SEQUENCE</scope>
    <source>
        <strain evidence="1">CAU 1522</strain>
    </source>
</reference>
<dbReference type="RefSeq" id="WP_217778003.1">
    <property type="nucleotide sequence ID" value="NZ_JAHRWL010000001.1"/>
</dbReference>
<dbReference type="Proteomes" id="UP001166293">
    <property type="component" value="Unassembled WGS sequence"/>
</dbReference>
<keyword evidence="2" id="KW-1185">Reference proteome</keyword>
<evidence type="ECO:0000313" key="2">
    <source>
        <dbReference type="Proteomes" id="UP001166293"/>
    </source>
</evidence>
<comment type="caution">
    <text evidence="1">The sequence shown here is derived from an EMBL/GenBank/DDBJ whole genome shotgun (WGS) entry which is preliminary data.</text>
</comment>
<evidence type="ECO:0000313" key="1">
    <source>
        <dbReference type="EMBL" id="MBV2360226.1"/>
    </source>
</evidence>
<gene>
    <name evidence="1" type="ORF">KUH32_10605</name>
</gene>
<accession>A0ABS6N882</accession>
<sequence length="324" mass="36072">MTRVIPALAACMRNEGIFLLEWLAYHAGLGFDPIIVVTNDCTDGSDLLLDRLAARGIVIHIAQEVPKGTPPQDAGMDHVLRLCRDRGIGFVLHMDSDEFLHLADDDLPALMARTEGADVVAFVWRSFGDSGVTDWTPGDLVIERNIRAEPAPVPDETKSKCLFRVDSFARATDHNPLDPLVEFPLVCTPDGEALSNKTLRRARSSRFQPAEIAAGARTGLIHHYAIRSEDTFLMKNDRGDGQGKTGGGKYHLGSRWHLRANCNDVEDRSLHRHLPAIRARLAEWRADPETARLERACQDWFTARRAAILTPENRSAWTRRKAAS</sequence>
<name>A0ABS6N882_9RHOB</name>
<organism evidence="1 2">
    <name type="scientific">Thalassococcus arenae</name>
    <dbReference type="NCBI Taxonomy" id="2851652"/>
    <lineage>
        <taxon>Bacteria</taxon>
        <taxon>Pseudomonadati</taxon>
        <taxon>Pseudomonadota</taxon>
        <taxon>Alphaproteobacteria</taxon>
        <taxon>Rhodobacterales</taxon>
        <taxon>Roseobacteraceae</taxon>
        <taxon>Thalassococcus</taxon>
    </lineage>
</organism>
<proteinExistence type="predicted"/>
<dbReference type="Pfam" id="PF13704">
    <property type="entry name" value="Glyco_tranf_2_4"/>
    <property type="match status" value="1"/>
</dbReference>